<organism evidence="4">
    <name type="scientific">Deinococcus sonorensis KR-87</name>
    <dbReference type="NCBI Taxonomy" id="694439"/>
    <lineage>
        <taxon>Bacteria</taxon>
        <taxon>Thermotogati</taxon>
        <taxon>Deinococcota</taxon>
        <taxon>Deinococci</taxon>
        <taxon>Deinococcales</taxon>
        <taxon>Deinococcaceae</taxon>
        <taxon>Deinococcus</taxon>
    </lineage>
</organism>
<dbReference type="Pfam" id="PF00296">
    <property type="entry name" value="Bac_luciferase"/>
    <property type="match status" value="1"/>
</dbReference>
<dbReference type="RefSeq" id="WP_350245446.1">
    <property type="nucleotide sequence ID" value="NZ_CP158300.1"/>
</dbReference>
<evidence type="ECO:0000256" key="2">
    <source>
        <dbReference type="ARBA" id="ARBA00023033"/>
    </source>
</evidence>
<name>A0AAU7UFU3_9DEIO</name>
<reference evidence="4" key="1">
    <citation type="submission" date="2024-06" db="EMBL/GenBank/DDBJ databases">
        <title>Draft Genome Sequence of Deinococcus sonorensis Type Strain KR-87, a Biofilm Producing Representative of the Genus Deinococcus.</title>
        <authorList>
            <person name="Boren L.S."/>
            <person name="Grosso R.A."/>
            <person name="Hugenberg-Cox A.N."/>
            <person name="Hill J.T.E."/>
            <person name="Albert C.M."/>
            <person name="Tuohy J.M."/>
        </authorList>
    </citation>
    <scope>NUCLEOTIDE SEQUENCE</scope>
    <source>
        <strain evidence="4">KR-87</strain>
        <plasmid evidence="4">pDson02</plasmid>
    </source>
</reference>
<protein>
    <submittedName>
        <fullName evidence="4">Atu2307/SP_0267 family LLM class monooxygenase</fullName>
        <ecNumber evidence="4">1.-.-.-</ecNumber>
    </submittedName>
</protein>
<dbReference type="InterPro" id="IPR022290">
    <property type="entry name" value="LLM_Atu2307-like"/>
</dbReference>
<dbReference type="InterPro" id="IPR011251">
    <property type="entry name" value="Luciferase-like_dom"/>
</dbReference>
<dbReference type="GO" id="GO:0004497">
    <property type="term" value="F:monooxygenase activity"/>
    <property type="evidence" value="ECO:0007669"/>
    <property type="project" value="UniProtKB-KW"/>
</dbReference>
<evidence type="ECO:0000256" key="1">
    <source>
        <dbReference type="ARBA" id="ARBA00023002"/>
    </source>
</evidence>
<dbReference type="KEGG" id="dsc:ABOD76_21625"/>
<accession>A0AAU7UFU3</accession>
<evidence type="ECO:0000259" key="3">
    <source>
        <dbReference type="Pfam" id="PF00296"/>
    </source>
</evidence>
<dbReference type="PANTHER" id="PTHR30137:SF8">
    <property type="entry name" value="BLR5498 PROTEIN"/>
    <property type="match status" value="1"/>
</dbReference>
<dbReference type="EC" id="1.-.-.-" evidence="4"/>
<evidence type="ECO:0000313" key="4">
    <source>
        <dbReference type="EMBL" id="XBV87296.1"/>
    </source>
</evidence>
<keyword evidence="4" id="KW-0614">Plasmid</keyword>
<dbReference type="AlphaFoldDB" id="A0AAU7UFU3"/>
<geneLocation type="plasmid" evidence="4">
    <name>pDson02</name>
</geneLocation>
<gene>
    <name evidence="4" type="ORF">ABOD76_21625</name>
</gene>
<keyword evidence="2 4" id="KW-0503">Monooxygenase</keyword>
<dbReference type="GO" id="GO:0016705">
    <property type="term" value="F:oxidoreductase activity, acting on paired donors, with incorporation or reduction of molecular oxygen"/>
    <property type="evidence" value="ECO:0007669"/>
    <property type="project" value="InterPro"/>
</dbReference>
<dbReference type="GO" id="GO:0005829">
    <property type="term" value="C:cytosol"/>
    <property type="evidence" value="ECO:0007669"/>
    <property type="project" value="TreeGrafter"/>
</dbReference>
<dbReference type="SUPFAM" id="SSF51679">
    <property type="entry name" value="Bacterial luciferase-like"/>
    <property type="match status" value="1"/>
</dbReference>
<dbReference type="NCBIfam" id="TIGR03858">
    <property type="entry name" value="LLM_2I7G"/>
    <property type="match status" value="1"/>
</dbReference>
<dbReference type="InterPro" id="IPR050766">
    <property type="entry name" value="Bact_Lucif_Oxidored"/>
</dbReference>
<dbReference type="EMBL" id="CP158300">
    <property type="protein sequence ID" value="XBV87296.1"/>
    <property type="molecule type" value="Genomic_DNA"/>
</dbReference>
<dbReference type="PANTHER" id="PTHR30137">
    <property type="entry name" value="LUCIFERASE-LIKE MONOOXYGENASE"/>
    <property type="match status" value="1"/>
</dbReference>
<sequence>MQLGIDSFAAVVSDPATGVTLGADTRLAHLLEEITLADEVGLDSFGVGEHHRQEYLDAAPALILAAAAARTRRIRLTSAVTVLSADDPVRVFQQFATLDLLSGGRAEIVAGRGSSIEAFPLFGYDLGNYDALFEEKLGLLLALREQTHVHWSGRFRAPLTGQGVYPRPLQNPLPIWLGVGGTPESFVRAGTLGLPLMVAIIGGDFRRFRPLVELYREAGHRAGHRSETLRVGVHAFGFVGETARGAADDFYPGYARLLTTIGRERGWAPPSRSAFDAACGPGGPYLIGDVAAVTDKVHYVREALGGVNRLTFQMTNVLMPHDRMLRSIELLGSEVAPLVRQTAPHPEAVR</sequence>
<dbReference type="Gene3D" id="3.20.20.30">
    <property type="entry name" value="Luciferase-like domain"/>
    <property type="match status" value="1"/>
</dbReference>
<dbReference type="InterPro" id="IPR036661">
    <property type="entry name" value="Luciferase-like_sf"/>
</dbReference>
<proteinExistence type="predicted"/>
<feature type="domain" description="Luciferase-like" evidence="3">
    <location>
        <begin position="17"/>
        <end position="303"/>
    </location>
</feature>
<keyword evidence="1 4" id="KW-0560">Oxidoreductase</keyword>